<comment type="caution">
    <text evidence="5">The sequence shown here is derived from an EMBL/GenBank/DDBJ whole genome shotgun (WGS) entry which is preliminary data.</text>
</comment>
<reference evidence="5" key="1">
    <citation type="submission" date="2021-11" db="EMBL/GenBank/DDBJ databases">
        <authorList>
            <consortium name="Genoscope - CEA"/>
            <person name="William W."/>
        </authorList>
    </citation>
    <scope>NUCLEOTIDE SEQUENCE</scope>
</reference>
<feature type="compositionally biased region" description="Pro residues" evidence="3">
    <location>
        <begin position="194"/>
        <end position="206"/>
    </location>
</feature>
<feature type="compositionally biased region" description="Basic residues" evidence="3">
    <location>
        <begin position="247"/>
        <end position="268"/>
    </location>
</feature>
<feature type="compositionally biased region" description="Basic and acidic residues" evidence="3">
    <location>
        <begin position="471"/>
        <end position="494"/>
    </location>
</feature>
<evidence type="ECO:0000256" key="3">
    <source>
        <dbReference type="SAM" id="MobiDB-lite"/>
    </source>
</evidence>
<evidence type="ECO:0000313" key="6">
    <source>
        <dbReference type="Proteomes" id="UP000789595"/>
    </source>
</evidence>
<name>A0A8J2ST01_9STRA</name>
<gene>
    <name evidence="5" type="ORF">PECAL_5P08690</name>
</gene>
<feature type="domain" description="RRM" evidence="4">
    <location>
        <begin position="33"/>
        <end position="107"/>
    </location>
</feature>
<keyword evidence="6" id="KW-1185">Reference proteome</keyword>
<organism evidence="5 6">
    <name type="scientific">Pelagomonas calceolata</name>
    <dbReference type="NCBI Taxonomy" id="35677"/>
    <lineage>
        <taxon>Eukaryota</taxon>
        <taxon>Sar</taxon>
        <taxon>Stramenopiles</taxon>
        <taxon>Ochrophyta</taxon>
        <taxon>Pelagophyceae</taxon>
        <taxon>Pelagomonadales</taxon>
        <taxon>Pelagomonadaceae</taxon>
        <taxon>Pelagomonas</taxon>
    </lineage>
</organism>
<dbReference type="InterPro" id="IPR035979">
    <property type="entry name" value="RBD_domain_sf"/>
</dbReference>
<evidence type="ECO:0000256" key="2">
    <source>
        <dbReference type="PROSITE-ProRule" id="PRU00176"/>
    </source>
</evidence>
<dbReference type="Proteomes" id="UP000789595">
    <property type="component" value="Unassembled WGS sequence"/>
</dbReference>
<keyword evidence="1 2" id="KW-0694">RNA-binding</keyword>
<feature type="compositionally biased region" description="Basic and acidic residues" evidence="3">
    <location>
        <begin position="7"/>
        <end position="25"/>
    </location>
</feature>
<dbReference type="Pfam" id="PF00076">
    <property type="entry name" value="RRM_1"/>
    <property type="match status" value="1"/>
</dbReference>
<accession>A0A8J2ST01</accession>
<dbReference type="Gene3D" id="3.30.70.330">
    <property type="match status" value="1"/>
</dbReference>
<protein>
    <recommendedName>
        <fullName evidence="4">RRM domain-containing protein</fullName>
    </recommendedName>
</protein>
<dbReference type="GO" id="GO:0003723">
    <property type="term" value="F:RNA binding"/>
    <property type="evidence" value="ECO:0007669"/>
    <property type="project" value="UniProtKB-UniRule"/>
</dbReference>
<dbReference type="EMBL" id="CAKKNE010000005">
    <property type="protein sequence ID" value="CAH0376296.1"/>
    <property type="molecule type" value="Genomic_DNA"/>
</dbReference>
<proteinExistence type="predicted"/>
<sequence>MADDDAEAFRREVYGDDGGRARDDAAPPSMRGRRLFVRGLPYDWDRERVRRELSKFGEVERLELPKARRGCGFVDYATERSASKAFVALDGRPLGHRRDVLCQMRVEPAFAPPLQDLEEEEELVCPIEFSGRGSKAERQREKRIDQLHRRSLFCSLCGSVDHFDQGCRLRDTTYHCAVAQGELDPVEAFAPKVEAPPAPAPAPSPVRPMGRGRGVSVPSWMADKKLAAEAAARPAPAPPPPPPRAPSPKRRSRSRSRSPERRKQRGGRRRAEPARDAAAEMRALDPYADHDANVPRGFACALAGDGLHAVSDGVRLELRRAFPSGLVLAIDATPQGGLAPSDVDAAAAAPDRHAAANVVLRAAMAAAPFALDVNVQEGLQRAGAPVASTATSVGEAVSLLAACGDCSSQNLPAGARCLWSPDHCAFYYVSAEGAMSWEPPAARAPSSSVRREPSPPWRPPIRVGGRHQDRRRGQQRDRPYSSSSRDSRRGRYAY</sequence>
<feature type="region of interest" description="Disordered" evidence="3">
    <location>
        <begin position="439"/>
        <end position="494"/>
    </location>
</feature>
<dbReference type="PANTHER" id="PTHR48027">
    <property type="entry name" value="HETEROGENEOUS NUCLEAR RIBONUCLEOPROTEIN 87F-RELATED"/>
    <property type="match status" value="1"/>
</dbReference>
<feature type="compositionally biased region" description="Low complexity" evidence="3">
    <location>
        <begin position="439"/>
        <end position="448"/>
    </location>
</feature>
<dbReference type="PROSITE" id="PS50102">
    <property type="entry name" value="RRM"/>
    <property type="match status" value="1"/>
</dbReference>
<evidence type="ECO:0000259" key="4">
    <source>
        <dbReference type="PROSITE" id="PS50102"/>
    </source>
</evidence>
<evidence type="ECO:0000313" key="5">
    <source>
        <dbReference type="EMBL" id="CAH0376296.1"/>
    </source>
</evidence>
<dbReference type="CDD" id="cd00590">
    <property type="entry name" value="RRM_SF"/>
    <property type="match status" value="1"/>
</dbReference>
<dbReference type="InterPro" id="IPR012677">
    <property type="entry name" value="Nucleotide-bd_a/b_plait_sf"/>
</dbReference>
<dbReference type="SUPFAM" id="SSF54928">
    <property type="entry name" value="RNA-binding domain, RBD"/>
    <property type="match status" value="1"/>
</dbReference>
<dbReference type="InterPro" id="IPR052462">
    <property type="entry name" value="SLIRP/GR-RBP-like"/>
</dbReference>
<evidence type="ECO:0000256" key="1">
    <source>
        <dbReference type="ARBA" id="ARBA00022884"/>
    </source>
</evidence>
<feature type="compositionally biased region" description="Pro residues" evidence="3">
    <location>
        <begin position="235"/>
        <end position="246"/>
    </location>
</feature>
<dbReference type="OrthoDB" id="206669at2759"/>
<dbReference type="AlphaFoldDB" id="A0A8J2ST01"/>
<dbReference type="InterPro" id="IPR000504">
    <property type="entry name" value="RRM_dom"/>
</dbReference>
<feature type="region of interest" description="Disordered" evidence="3">
    <location>
        <begin position="1"/>
        <end position="29"/>
    </location>
</feature>
<dbReference type="SMART" id="SM00360">
    <property type="entry name" value="RRM"/>
    <property type="match status" value="1"/>
</dbReference>
<feature type="region of interest" description="Disordered" evidence="3">
    <location>
        <begin position="194"/>
        <end position="277"/>
    </location>
</feature>